<reference evidence="1 2" key="1">
    <citation type="submission" date="2015-07" db="EMBL/GenBank/DDBJ databases">
        <authorList>
            <consortium name="Pathogen Informatics"/>
        </authorList>
    </citation>
    <scope>NUCLEOTIDE SEQUENCE [LARGE SCALE GENOMIC DNA]</scope>
    <source>
        <strain evidence="1 2">A325</strain>
    </source>
</reference>
<evidence type="ECO:0000313" key="2">
    <source>
        <dbReference type="Proteomes" id="UP000046067"/>
    </source>
</evidence>
<dbReference type="Proteomes" id="UP000046067">
    <property type="component" value="Unassembled WGS sequence"/>
</dbReference>
<dbReference type="EMBL" id="CWQJ01000027">
    <property type="protein sequence ID" value="CSC69643.1"/>
    <property type="molecule type" value="Genomic_DNA"/>
</dbReference>
<proteinExistence type="predicted"/>
<gene>
    <name evidence="1" type="ORF">ERS013201_03307</name>
</gene>
<sequence length="51" mass="5506">MAAIFSQSLGGFKVVALIWPVAEQVSSALLDLVVQQPHRIQIPFAIAFLIA</sequence>
<dbReference type="AlphaFoldDB" id="A0A655ZI11"/>
<accession>A0A655ZI11</accession>
<protein>
    <submittedName>
        <fullName evidence="1">Uncharacterized protein</fullName>
    </submittedName>
</protein>
<evidence type="ECO:0000313" key="1">
    <source>
        <dbReference type="EMBL" id="CSC69643.1"/>
    </source>
</evidence>
<name>A0A655ZI11_VIBCL</name>
<organism evidence="1 2">
    <name type="scientific">Vibrio cholerae</name>
    <dbReference type="NCBI Taxonomy" id="666"/>
    <lineage>
        <taxon>Bacteria</taxon>
        <taxon>Pseudomonadati</taxon>
        <taxon>Pseudomonadota</taxon>
        <taxon>Gammaproteobacteria</taxon>
        <taxon>Vibrionales</taxon>
        <taxon>Vibrionaceae</taxon>
        <taxon>Vibrio</taxon>
    </lineage>
</organism>